<proteinExistence type="predicted"/>
<accession>A0A3N7FAG5</accession>
<protein>
    <submittedName>
        <fullName evidence="1">Uncharacterized protein</fullName>
    </submittedName>
</protein>
<dbReference type="AlphaFoldDB" id="A0A3N7FAG5"/>
<reference evidence="1" key="2">
    <citation type="submission" date="2017-07" db="EMBL/GenBank/DDBJ databases">
        <title>WGS assembly of Populus trichocarpa.</title>
        <authorList>
            <person name="Tuskan G."/>
            <person name="Difazio S."/>
            <person name="Jansson S."/>
            <person name="Bohlmann J."/>
            <person name="Grigoriev I."/>
            <person name="Hellsten U."/>
            <person name="Putnam N."/>
            <person name="Ralph S."/>
            <person name="Rombauts S."/>
            <person name="Salamov A."/>
            <person name="Schein J."/>
            <person name="Sterck L."/>
            <person name="Aerts A."/>
            <person name="Bhalerao R."/>
            <person name="Bhalerao R."/>
            <person name="Blaudez D."/>
            <person name="Boerjan W."/>
            <person name="Brun A."/>
            <person name="Brunner A."/>
            <person name="Busov V."/>
            <person name="Campbell M."/>
            <person name="Carlson J."/>
            <person name="Chalot M."/>
            <person name="Chapman J."/>
            <person name="Chen G."/>
            <person name="Cooper D."/>
            <person name="Coutinho P."/>
            <person name="Couturier J."/>
            <person name="Covert S."/>
            <person name="Cronk Q."/>
            <person name="Cunningham R."/>
            <person name="Davis J."/>
            <person name="Degroeve S."/>
            <person name="Dejardin A."/>
            <person name="Depamphilis C."/>
            <person name="Detter J."/>
            <person name="Dirks B."/>
            <person name="Dubchak I."/>
            <person name="Duplessis S."/>
            <person name="Ehlting J."/>
            <person name="Ellis B."/>
            <person name="Gendler K."/>
            <person name="Goodstein D."/>
            <person name="Gribskov M."/>
            <person name="Grimwood J."/>
            <person name="Groover A."/>
            <person name="Gunter L."/>
            <person name="Hamberger B."/>
            <person name="Heinze B."/>
            <person name="Helariutta Y."/>
            <person name="Henrissat B."/>
            <person name="Holligan D."/>
            <person name="Holt R."/>
            <person name="Huang W."/>
            <person name="Islam-Faridi N."/>
            <person name="Jones S."/>
            <person name="Jones-Rhoades M."/>
            <person name="Jorgensen R."/>
            <person name="Joshi C."/>
            <person name="Kangasjarvi J."/>
            <person name="Karlsson J."/>
            <person name="Kelleher C."/>
            <person name="Kirkpatrick R."/>
            <person name="Kirst M."/>
            <person name="Kohler A."/>
            <person name="Kalluri U."/>
            <person name="Larimer F."/>
            <person name="Leebens-Mack J."/>
            <person name="Leple J."/>
            <person name="Locascio P."/>
            <person name="Lou Y."/>
            <person name="Lucas S."/>
            <person name="Martin F."/>
            <person name="Montanini B."/>
            <person name="Napoli C."/>
            <person name="Nelson D."/>
            <person name="Nelson C."/>
            <person name="Nieminen K."/>
            <person name="Nilsson O."/>
            <person name="Pereda V."/>
            <person name="Peter G."/>
            <person name="Philippe R."/>
            <person name="Pilate G."/>
            <person name="Poliakov A."/>
            <person name="Razumovskaya J."/>
            <person name="Richardson P."/>
            <person name="Rinaldi C."/>
            <person name="Ritland K."/>
            <person name="Rouze P."/>
            <person name="Ryaboy D."/>
            <person name="Schmutz J."/>
            <person name="Schrader J."/>
            <person name="Segerman B."/>
            <person name="Shin H."/>
            <person name="Siddiqui A."/>
            <person name="Sterky F."/>
            <person name="Terry A."/>
            <person name="Tsai C."/>
            <person name="Uberbacher E."/>
            <person name="Unneberg P."/>
            <person name="Vahala J."/>
            <person name="Wall K."/>
            <person name="Wessler S."/>
            <person name="Yang G."/>
            <person name="Yin T."/>
            <person name="Douglas C."/>
            <person name="Marra M."/>
            <person name="Sandberg G."/>
            <person name="Van De Peer Y."/>
            <person name="Rokhsar D."/>
        </authorList>
    </citation>
    <scope>NUCLEOTIDE SEQUENCE</scope>
    <source>
        <strain evidence="1">Nisqually-1</strain>
    </source>
</reference>
<reference evidence="1" key="1">
    <citation type="journal article" date="2006" name="Science">
        <title>The genome of black cottonwood, Populus trichocarpa (Torr. &amp; Gray).</title>
        <authorList>
            <person name="Tuskan G.A."/>
            <person name="Difazio S."/>
            <person name="Jansson S."/>
            <person name="Bohlmann J."/>
            <person name="Grigoriev I."/>
            <person name="Hellsten U."/>
            <person name="Putnam N."/>
            <person name="Ralph S."/>
            <person name="Rombauts S."/>
            <person name="Salamov A."/>
            <person name="Schein J."/>
            <person name="Sterck L."/>
            <person name="Aerts A."/>
            <person name="Bhalerao R.R."/>
            <person name="Bhalerao R.P."/>
            <person name="Blaudez D."/>
            <person name="Boerjan W."/>
            <person name="Brun A."/>
            <person name="Brunner A."/>
            <person name="Busov V."/>
            <person name="Campbell M."/>
            <person name="Carlson J."/>
            <person name="Chalot M."/>
            <person name="Chapman J."/>
            <person name="Chen G.L."/>
            <person name="Cooper D."/>
            <person name="Coutinho P.M."/>
            <person name="Couturier J."/>
            <person name="Covert S."/>
            <person name="Cronk Q."/>
            <person name="Cunningham R."/>
            <person name="Davis J."/>
            <person name="Degroeve S."/>
            <person name="Dejardin A."/>
            <person name="Depamphilis C."/>
            <person name="Detter J."/>
            <person name="Dirks B."/>
            <person name="Dubchak I."/>
            <person name="Duplessis S."/>
            <person name="Ehlting J."/>
            <person name="Ellis B."/>
            <person name="Gendler K."/>
            <person name="Goodstein D."/>
            <person name="Gribskov M."/>
            <person name="Grimwood J."/>
            <person name="Groover A."/>
            <person name="Gunter L."/>
            <person name="Hamberger B."/>
            <person name="Heinze B."/>
            <person name="Helariutta Y."/>
            <person name="Henrissat B."/>
            <person name="Holligan D."/>
            <person name="Holt R."/>
            <person name="Huang W."/>
            <person name="Islam-Faridi N."/>
            <person name="Jones S."/>
            <person name="Jones-Rhoades M."/>
            <person name="Jorgensen R."/>
            <person name="Joshi C."/>
            <person name="Kangasjarvi J."/>
            <person name="Karlsson J."/>
            <person name="Kelleher C."/>
            <person name="Kirkpatrick R."/>
            <person name="Kirst M."/>
            <person name="Kohler A."/>
            <person name="Kalluri U."/>
            <person name="Larimer F."/>
            <person name="Leebens-Mack J."/>
            <person name="Leple J.C."/>
            <person name="Locascio P."/>
            <person name="Lou Y."/>
            <person name="Lucas S."/>
            <person name="Martin F."/>
            <person name="Montanini B."/>
            <person name="Napoli C."/>
            <person name="Nelson D.R."/>
            <person name="Nelson C."/>
            <person name="Nieminen K."/>
            <person name="Nilsson O."/>
            <person name="Pereda V."/>
            <person name="Peter G."/>
            <person name="Philippe R."/>
            <person name="Pilate G."/>
            <person name="Poliakov A."/>
            <person name="Razumovskaya J."/>
            <person name="Richardson P."/>
            <person name="Rinaldi C."/>
            <person name="Ritland K."/>
            <person name="Rouze P."/>
            <person name="Ryaboy D."/>
            <person name="Schmutz J."/>
            <person name="Schrader J."/>
            <person name="Segerman B."/>
            <person name="Shin H."/>
            <person name="Siddiqui A."/>
            <person name="Sterky F."/>
            <person name="Terry A."/>
            <person name="Tsai C.J."/>
            <person name="Uberbacher E."/>
            <person name="Unneberg P."/>
            <person name="Vahala J."/>
            <person name="Wall K."/>
            <person name="Wessler S."/>
            <person name="Yang G."/>
            <person name="Yin T."/>
            <person name="Douglas C."/>
            <person name="Marra M."/>
            <person name="Sandberg G."/>
            <person name="Van de Peer Y."/>
            <person name="Rokhsar D."/>
        </authorList>
    </citation>
    <scope>NUCLEOTIDE SEQUENCE [LARGE SCALE GENOMIC DNA]</scope>
    <source>
        <strain evidence="1">Nisqually-1</strain>
    </source>
</reference>
<dbReference type="InParanoid" id="A0A3N7FAG5"/>
<gene>
    <name evidence="1" type="ORF">POPTR_T084350</name>
</gene>
<evidence type="ECO:0000313" key="1">
    <source>
        <dbReference type="EMBL" id="RQO93616.1"/>
    </source>
</evidence>
<organism evidence="1">
    <name type="scientific">Populus trichocarpa</name>
    <name type="common">Western balsam poplar</name>
    <name type="synonym">Populus balsamifera subsp. trichocarpa</name>
    <dbReference type="NCBI Taxonomy" id="3694"/>
    <lineage>
        <taxon>Eukaryota</taxon>
        <taxon>Viridiplantae</taxon>
        <taxon>Streptophyta</taxon>
        <taxon>Embryophyta</taxon>
        <taxon>Tracheophyta</taxon>
        <taxon>Spermatophyta</taxon>
        <taxon>Magnoliopsida</taxon>
        <taxon>eudicotyledons</taxon>
        <taxon>Gunneridae</taxon>
        <taxon>Pentapetalae</taxon>
        <taxon>rosids</taxon>
        <taxon>fabids</taxon>
        <taxon>Malpighiales</taxon>
        <taxon>Salicaceae</taxon>
        <taxon>Saliceae</taxon>
        <taxon>Populus</taxon>
    </lineage>
</organism>
<dbReference type="EMBL" id="KZ623396">
    <property type="protein sequence ID" value="RQO93616.1"/>
    <property type="molecule type" value="Genomic_DNA"/>
</dbReference>
<name>A0A3N7FAG5_POPTR</name>
<sequence length="56" mass="6679">MRISIATTCFTYNRILTIQHEIQGTKLLVVTFLIMQRDSGNNHDVMEWCLMFHFFL</sequence>